<reference evidence="2 3" key="1">
    <citation type="submission" date="2014-07" db="EMBL/GenBank/DDBJ databases">
        <authorList>
            <person name="Sibley D."/>
            <person name="Venepally P."/>
            <person name="Karamycheva S."/>
            <person name="Hadjithomas M."/>
            <person name="Khan A."/>
            <person name="Brunk B."/>
            <person name="Roos D."/>
            <person name="Caler E."/>
            <person name="Lorenzi H."/>
        </authorList>
    </citation>
    <scope>NUCLEOTIDE SEQUENCE [LARGE SCALE GENOMIC DNA]</scope>
    <source>
        <strain evidence="2 3">FOU</strain>
    </source>
</reference>
<evidence type="ECO:0000256" key="1">
    <source>
        <dbReference type="SAM" id="MobiDB-lite"/>
    </source>
</evidence>
<feature type="region of interest" description="Disordered" evidence="1">
    <location>
        <begin position="1"/>
        <end position="51"/>
    </location>
</feature>
<dbReference type="VEuPathDB" id="ToxoDB:TGFOU_252990"/>
<name>A0A086JJ15_TOXGO</name>
<evidence type="ECO:0000313" key="2">
    <source>
        <dbReference type="EMBL" id="KFG32133.1"/>
    </source>
</evidence>
<dbReference type="AlphaFoldDB" id="A0A086JJ15"/>
<dbReference type="EMBL" id="AEYH02003027">
    <property type="protein sequence ID" value="KFG32133.1"/>
    <property type="molecule type" value="Genomic_DNA"/>
</dbReference>
<feature type="compositionally biased region" description="Low complexity" evidence="1">
    <location>
        <begin position="173"/>
        <end position="192"/>
    </location>
</feature>
<organism evidence="2 3">
    <name type="scientific">Toxoplasma gondii FOU</name>
    <dbReference type="NCBI Taxonomy" id="943167"/>
    <lineage>
        <taxon>Eukaryota</taxon>
        <taxon>Sar</taxon>
        <taxon>Alveolata</taxon>
        <taxon>Apicomplexa</taxon>
        <taxon>Conoidasida</taxon>
        <taxon>Coccidia</taxon>
        <taxon>Eucoccidiorida</taxon>
        <taxon>Eimeriorina</taxon>
        <taxon>Sarcocystidae</taxon>
        <taxon>Toxoplasma</taxon>
    </lineage>
</organism>
<gene>
    <name evidence="2" type="ORF">TGFOU_252990</name>
</gene>
<sequence>MEASIVSDPGVSETASPAPGSLLSLPGGRLPSASLPSPRHRPVLPASPARAASPSSVLVYDAATGLLQRCPGRTRGASVPSLSRRRDSDSRLHTSRGVSVSMVAPDAQKVSRVVSAAPSAVNSPRRRATDDIAGGRYPTLAEDGTKYRLTVAGHPIHPVQGAESVASPPLPPSDLLASPAPLLSGSPSRLASTESTSSPLGHPGSFPVMKGQRPLEKAQSVGGDGFLRDAPHFPPPLLQPSQRYSLPQQENGSTFACPYCRRTIPLPVLQHYVSSHPQMCCPGRTKATSSQAVGGRREESFPPFPPGGPNRATRPSPTCLWRTGSPNDLIEAFKRRQGKVWGPVPPSFFTSPYNTQYWFFV</sequence>
<dbReference type="OrthoDB" id="333079at2759"/>
<feature type="region of interest" description="Disordered" evidence="1">
    <location>
        <begin position="290"/>
        <end position="318"/>
    </location>
</feature>
<protein>
    <submittedName>
        <fullName evidence="2">Uncharacterized protein</fullName>
    </submittedName>
</protein>
<feature type="region of interest" description="Disordered" evidence="1">
    <location>
        <begin position="159"/>
        <end position="243"/>
    </location>
</feature>
<comment type="caution">
    <text evidence="2">The sequence shown here is derived from an EMBL/GenBank/DDBJ whole genome shotgun (WGS) entry which is preliminary data.</text>
</comment>
<feature type="region of interest" description="Disordered" evidence="1">
    <location>
        <begin position="70"/>
        <end position="99"/>
    </location>
</feature>
<evidence type="ECO:0000313" key="3">
    <source>
        <dbReference type="Proteomes" id="UP000028838"/>
    </source>
</evidence>
<feature type="compositionally biased region" description="Low complexity" evidence="1">
    <location>
        <begin position="15"/>
        <end position="51"/>
    </location>
</feature>
<dbReference type="Proteomes" id="UP000028838">
    <property type="component" value="Unassembled WGS sequence"/>
</dbReference>
<feature type="region of interest" description="Disordered" evidence="1">
    <location>
        <begin position="115"/>
        <end position="137"/>
    </location>
</feature>
<proteinExistence type="predicted"/>
<accession>A0A086JJ15</accession>